<evidence type="ECO:0000313" key="1">
    <source>
        <dbReference type="EMBL" id="MBW84873.1"/>
    </source>
</evidence>
<organism evidence="1">
    <name type="scientific">Rhizophora mucronata</name>
    <name type="common">Asiatic mangrove</name>
    <dbReference type="NCBI Taxonomy" id="61149"/>
    <lineage>
        <taxon>Eukaryota</taxon>
        <taxon>Viridiplantae</taxon>
        <taxon>Streptophyta</taxon>
        <taxon>Embryophyta</taxon>
        <taxon>Tracheophyta</taxon>
        <taxon>Spermatophyta</taxon>
        <taxon>Magnoliopsida</taxon>
        <taxon>eudicotyledons</taxon>
        <taxon>Gunneridae</taxon>
        <taxon>Pentapetalae</taxon>
        <taxon>rosids</taxon>
        <taxon>fabids</taxon>
        <taxon>Malpighiales</taxon>
        <taxon>Rhizophoraceae</taxon>
        <taxon>Rhizophora</taxon>
    </lineage>
</organism>
<sequence length="28" mass="3147">MPFETFSLAGKDDCCLCFVLDLTSMEDD</sequence>
<reference evidence="1" key="1">
    <citation type="submission" date="2018-02" db="EMBL/GenBank/DDBJ databases">
        <title>Rhizophora mucronata_Transcriptome.</title>
        <authorList>
            <person name="Meera S.P."/>
            <person name="Sreeshan A."/>
            <person name="Augustine A."/>
        </authorList>
    </citation>
    <scope>NUCLEOTIDE SEQUENCE</scope>
    <source>
        <tissue evidence="1">Leaf</tissue>
    </source>
</reference>
<dbReference type="AlphaFoldDB" id="A0A2P2IUK1"/>
<accession>A0A2P2IUK1</accession>
<proteinExistence type="predicted"/>
<dbReference type="EMBL" id="GGEC01004390">
    <property type="protein sequence ID" value="MBW84873.1"/>
    <property type="molecule type" value="Transcribed_RNA"/>
</dbReference>
<name>A0A2P2IUK1_RHIMU</name>
<protein>
    <submittedName>
        <fullName evidence="1">Uncharacterized protein</fullName>
    </submittedName>
</protein>